<protein>
    <recommendedName>
        <fullName evidence="7">Vacuolar protein 8</fullName>
    </recommendedName>
</protein>
<sequence length="578" mass="64053">METFCDSCRQHLQNFVDLMRRATENLLQKIKDFVQAIKGCCCLKRNKTGLGRLYKPVLQQHEKEAAQELLQHIEKASEKKVIDRECLEVLETLTGSENPGLQQSAALYYLHISEQLNNELPEEYLEPLYALLQSNDLEVQRKASLSLVNLLDKGNVNKEAVVKLGLLEPILELLGSGDSTVQCNSCACIATLATSALNRDAIVSAGAVRPLLLLAKSYDPRVQQNAVGAILNLTRSENNQLSLCNEGALPILILLLQSPDSEVQYHSCAALTNIASSPHHHLAMLQVVDGILLKLLLSLMSSSVEKVCCQACLCLQNLTLNTDTKADIVARNYLPQLHELLRSSSQTMNEAALSALSTLAQNNSNREAIVSEHVLKTLGTLLLTHKTNLVIISYAATTIHHLVSIESQKAIVYSRCVAGLLHALTHLSVQDESLLYVTACISELTHYEAVKAQIIQESDWNVTTRLVMLCCQSGSVELCFHAACIINQLALDEKISLLLKPHIRDILGYISMFLKHQEIRFQQLGLLTISNLRKDSDFSTAFGEGLLQKQLSLVQQQTEETQELLRAVLFHAVREAEK</sequence>
<evidence type="ECO:0000256" key="2">
    <source>
        <dbReference type="ARBA" id="ARBA00005462"/>
    </source>
</evidence>
<keyword evidence="10" id="KW-1185">Reference proteome</keyword>
<reference evidence="10" key="2">
    <citation type="journal article" date="2007" name="PLoS Biol.">
        <title>Survey sequencing and comparative analysis of the elephant shark (Callorhinchus milii) genome.</title>
        <authorList>
            <person name="Venkatesh B."/>
            <person name="Kirkness E.F."/>
            <person name="Loh Y.H."/>
            <person name="Halpern A.L."/>
            <person name="Lee A.P."/>
            <person name="Johnson J."/>
            <person name="Dandona N."/>
            <person name="Viswanathan L.D."/>
            <person name="Tay A."/>
            <person name="Venter J.C."/>
            <person name="Strausberg R.L."/>
            <person name="Brenner S."/>
        </authorList>
    </citation>
    <scope>NUCLEOTIDE SEQUENCE [LARGE SCALE GENOMIC DNA]</scope>
</reference>
<keyword evidence="5" id="KW-0472">Membrane</keyword>
<evidence type="ECO:0000313" key="9">
    <source>
        <dbReference type="Ensembl" id="ENSCMIP00000039197.1"/>
    </source>
</evidence>
<evidence type="ECO:0000256" key="8">
    <source>
        <dbReference type="PROSITE-ProRule" id="PRU00259"/>
    </source>
</evidence>
<dbReference type="SMART" id="SM00185">
    <property type="entry name" value="ARM"/>
    <property type="match status" value="6"/>
</dbReference>
<dbReference type="GO" id="GO:0005774">
    <property type="term" value="C:vacuolar membrane"/>
    <property type="evidence" value="ECO:0007669"/>
    <property type="project" value="UniProtKB-SubCell"/>
</dbReference>
<evidence type="ECO:0000256" key="5">
    <source>
        <dbReference type="ARBA" id="ARBA00023136"/>
    </source>
</evidence>
<comment type="similarity">
    <text evidence="2">Belongs to the beta-catenin family.</text>
</comment>
<name>A0A4W3JAG7_CALMI</name>
<dbReference type="GeneTree" id="ENSGT00940000167949"/>
<dbReference type="InterPro" id="IPR045156">
    <property type="entry name" value="Vac8"/>
</dbReference>
<dbReference type="OrthoDB" id="7537227at2759"/>
<dbReference type="Pfam" id="PF00514">
    <property type="entry name" value="Arm"/>
    <property type="match status" value="3"/>
</dbReference>
<dbReference type="SUPFAM" id="SSF48371">
    <property type="entry name" value="ARM repeat"/>
    <property type="match status" value="1"/>
</dbReference>
<dbReference type="GeneID" id="103178327"/>
<dbReference type="AlphaFoldDB" id="A0A4W3JAG7"/>
<comment type="subcellular location">
    <subcellularLocation>
        <location evidence="1">Vacuole membrane</location>
        <topology evidence="1">Lipid-anchor</topology>
    </subcellularLocation>
</comment>
<dbReference type="InParanoid" id="A0A4W3JAG7"/>
<dbReference type="OMA" id="VWDKPDG"/>
<dbReference type="STRING" id="7868.ENSCMIP00000039197"/>
<dbReference type="KEGG" id="cmk:103178327"/>
<reference evidence="10" key="1">
    <citation type="journal article" date="2006" name="Science">
        <title>Ancient noncoding elements conserved in the human genome.</title>
        <authorList>
            <person name="Venkatesh B."/>
            <person name="Kirkness E.F."/>
            <person name="Loh Y.H."/>
            <person name="Halpern A.L."/>
            <person name="Lee A.P."/>
            <person name="Johnson J."/>
            <person name="Dandona N."/>
            <person name="Viswanathan L.D."/>
            <person name="Tay A."/>
            <person name="Venter J.C."/>
            <person name="Strausberg R.L."/>
            <person name="Brenner S."/>
        </authorList>
    </citation>
    <scope>NUCLEOTIDE SEQUENCE [LARGE SCALE GENOMIC DNA]</scope>
</reference>
<dbReference type="InterPro" id="IPR016024">
    <property type="entry name" value="ARM-type_fold"/>
</dbReference>
<feature type="repeat" description="ARM" evidence="8">
    <location>
        <begin position="332"/>
        <end position="374"/>
    </location>
</feature>
<gene>
    <name evidence="9" type="primary">LOC103178327</name>
</gene>
<evidence type="ECO:0000256" key="6">
    <source>
        <dbReference type="ARBA" id="ARBA00023288"/>
    </source>
</evidence>
<dbReference type="Ensembl" id="ENSCMIT00000039764.1">
    <property type="protein sequence ID" value="ENSCMIP00000039197.1"/>
    <property type="gene ID" value="ENSCMIG00000016427.1"/>
</dbReference>
<dbReference type="PANTHER" id="PTHR47249:SF1">
    <property type="entry name" value="VACUOLAR PROTEIN 8"/>
    <property type="match status" value="1"/>
</dbReference>
<reference evidence="9" key="4">
    <citation type="submission" date="2025-08" db="UniProtKB">
        <authorList>
            <consortium name="Ensembl"/>
        </authorList>
    </citation>
    <scope>IDENTIFICATION</scope>
</reference>
<accession>A0A4W3JAG7</accession>
<keyword evidence="4" id="KW-0677">Repeat</keyword>
<organism evidence="9 10">
    <name type="scientific">Callorhinchus milii</name>
    <name type="common">Ghost shark</name>
    <dbReference type="NCBI Taxonomy" id="7868"/>
    <lineage>
        <taxon>Eukaryota</taxon>
        <taxon>Metazoa</taxon>
        <taxon>Chordata</taxon>
        <taxon>Craniata</taxon>
        <taxon>Vertebrata</taxon>
        <taxon>Chondrichthyes</taxon>
        <taxon>Holocephali</taxon>
        <taxon>Chimaeriformes</taxon>
        <taxon>Callorhinchidae</taxon>
        <taxon>Callorhinchus</taxon>
    </lineage>
</organism>
<dbReference type="GO" id="GO:0043495">
    <property type="term" value="F:protein-membrane adaptor activity"/>
    <property type="evidence" value="ECO:0007669"/>
    <property type="project" value="InterPro"/>
</dbReference>
<evidence type="ECO:0000256" key="3">
    <source>
        <dbReference type="ARBA" id="ARBA00022554"/>
    </source>
</evidence>
<proteinExistence type="inferred from homology"/>
<dbReference type="InterPro" id="IPR000225">
    <property type="entry name" value="Armadillo"/>
</dbReference>
<keyword evidence="3" id="KW-0926">Vacuole</keyword>
<dbReference type="PROSITE" id="PS50176">
    <property type="entry name" value="ARM_REPEAT"/>
    <property type="match status" value="3"/>
</dbReference>
<reference evidence="9" key="5">
    <citation type="submission" date="2025-09" db="UniProtKB">
        <authorList>
            <consortium name="Ensembl"/>
        </authorList>
    </citation>
    <scope>IDENTIFICATION</scope>
</reference>
<keyword evidence="6" id="KW-0449">Lipoprotein</keyword>
<dbReference type="PANTHER" id="PTHR47249">
    <property type="entry name" value="VACUOLAR PROTEIN 8"/>
    <property type="match status" value="1"/>
</dbReference>
<dbReference type="GO" id="GO:0071562">
    <property type="term" value="P:nucleus-vacuole junction assembly"/>
    <property type="evidence" value="ECO:0007669"/>
    <property type="project" value="InterPro"/>
</dbReference>
<feature type="repeat" description="ARM" evidence="8">
    <location>
        <begin position="206"/>
        <end position="248"/>
    </location>
</feature>
<evidence type="ECO:0000256" key="1">
    <source>
        <dbReference type="ARBA" id="ARBA00004592"/>
    </source>
</evidence>
<dbReference type="InterPro" id="IPR011989">
    <property type="entry name" value="ARM-like"/>
</dbReference>
<evidence type="ECO:0000313" key="10">
    <source>
        <dbReference type="Proteomes" id="UP000314986"/>
    </source>
</evidence>
<dbReference type="Proteomes" id="UP000314986">
    <property type="component" value="Unassembled WGS sequence"/>
</dbReference>
<evidence type="ECO:0000256" key="7">
    <source>
        <dbReference type="ARBA" id="ARBA00026209"/>
    </source>
</evidence>
<dbReference type="Gene3D" id="1.25.10.10">
    <property type="entry name" value="Leucine-rich Repeat Variant"/>
    <property type="match status" value="2"/>
</dbReference>
<reference evidence="10" key="3">
    <citation type="journal article" date="2014" name="Nature">
        <title>Elephant shark genome provides unique insights into gnathostome evolution.</title>
        <authorList>
            <consortium name="International Elephant Shark Genome Sequencing Consortium"/>
            <person name="Venkatesh B."/>
            <person name="Lee A.P."/>
            <person name="Ravi V."/>
            <person name="Maurya A.K."/>
            <person name="Lian M.M."/>
            <person name="Swann J.B."/>
            <person name="Ohta Y."/>
            <person name="Flajnik M.F."/>
            <person name="Sutoh Y."/>
            <person name="Kasahara M."/>
            <person name="Hoon S."/>
            <person name="Gangu V."/>
            <person name="Roy S.W."/>
            <person name="Irimia M."/>
            <person name="Korzh V."/>
            <person name="Kondrychyn I."/>
            <person name="Lim Z.W."/>
            <person name="Tay B.H."/>
            <person name="Tohari S."/>
            <person name="Kong K.W."/>
            <person name="Ho S."/>
            <person name="Lorente-Galdos B."/>
            <person name="Quilez J."/>
            <person name="Marques-Bonet T."/>
            <person name="Raney B.J."/>
            <person name="Ingham P.W."/>
            <person name="Tay A."/>
            <person name="Hillier L.W."/>
            <person name="Minx P."/>
            <person name="Boehm T."/>
            <person name="Wilson R.K."/>
            <person name="Brenner S."/>
            <person name="Warren W.C."/>
        </authorList>
    </citation>
    <scope>NUCLEOTIDE SEQUENCE [LARGE SCALE GENOMIC DNA]</scope>
</reference>
<evidence type="ECO:0000256" key="4">
    <source>
        <dbReference type="ARBA" id="ARBA00022737"/>
    </source>
</evidence>
<feature type="repeat" description="ARM" evidence="8">
    <location>
        <begin position="247"/>
        <end position="275"/>
    </location>
</feature>